<evidence type="ECO:0000313" key="3">
    <source>
        <dbReference type="EMBL" id="BDR52613.1"/>
    </source>
</evidence>
<feature type="compositionally biased region" description="Low complexity" evidence="1">
    <location>
        <begin position="154"/>
        <end position="168"/>
    </location>
</feature>
<feature type="compositionally biased region" description="Basic and acidic residues" evidence="1">
    <location>
        <begin position="171"/>
        <end position="185"/>
    </location>
</feature>
<organism evidence="3 4">
    <name type="scientific">Bombiscardovia nodaiensis</name>
    <dbReference type="NCBI Taxonomy" id="2932181"/>
    <lineage>
        <taxon>Bacteria</taxon>
        <taxon>Bacillati</taxon>
        <taxon>Actinomycetota</taxon>
        <taxon>Actinomycetes</taxon>
        <taxon>Bifidobacteriales</taxon>
        <taxon>Bifidobacteriaceae</taxon>
        <taxon>Bombiscardovia</taxon>
    </lineage>
</organism>
<keyword evidence="2" id="KW-0472">Membrane</keyword>
<keyword evidence="2" id="KW-0812">Transmembrane</keyword>
<feature type="transmembrane region" description="Helical" evidence="2">
    <location>
        <begin position="76"/>
        <end position="97"/>
    </location>
</feature>
<feature type="region of interest" description="Disordered" evidence="1">
    <location>
        <begin position="147"/>
        <end position="185"/>
    </location>
</feature>
<feature type="transmembrane region" description="Helical" evidence="2">
    <location>
        <begin position="117"/>
        <end position="137"/>
    </location>
</feature>
<accession>A0ABM8B7D5</accession>
<feature type="transmembrane region" description="Helical" evidence="2">
    <location>
        <begin position="9"/>
        <end position="28"/>
    </location>
</feature>
<evidence type="ECO:0000256" key="2">
    <source>
        <dbReference type="SAM" id="Phobius"/>
    </source>
</evidence>
<evidence type="ECO:0000313" key="4">
    <source>
        <dbReference type="Proteomes" id="UP001321766"/>
    </source>
</evidence>
<dbReference type="Proteomes" id="UP001321766">
    <property type="component" value="Chromosome"/>
</dbReference>
<sequence>MNMRRTPAIYYLLAVGLGLIGGVCFTQANERWRLNMLGAPWLVSALLLILGLIILAMTYQVHRYAKGERKEMDSQFAVNALLLAKALGIACSALLGWYGGQALMSLTHKEAPYYERVIVECAIAAVVCLVDIAIGVVGEWLCQLPPKDGPESPQQRQQAQQRRLAGAAEKQMPKLSEKDPRKKRG</sequence>
<dbReference type="EMBL" id="AP026798">
    <property type="protein sequence ID" value="BDR52613.1"/>
    <property type="molecule type" value="Genomic_DNA"/>
</dbReference>
<feature type="transmembrane region" description="Helical" evidence="2">
    <location>
        <begin position="34"/>
        <end position="55"/>
    </location>
</feature>
<proteinExistence type="predicted"/>
<name>A0ABM8B7D5_9BIFI</name>
<dbReference type="InterPro" id="IPR021517">
    <property type="entry name" value="DUF3180"/>
</dbReference>
<dbReference type="Pfam" id="PF11377">
    <property type="entry name" value="DUF3180"/>
    <property type="match status" value="1"/>
</dbReference>
<keyword evidence="4" id="KW-1185">Reference proteome</keyword>
<keyword evidence="2" id="KW-1133">Transmembrane helix</keyword>
<protein>
    <submittedName>
        <fullName evidence="3">Membrane protein</fullName>
    </submittedName>
</protein>
<evidence type="ECO:0000256" key="1">
    <source>
        <dbReference type="SAM" id="MobiDB-lite"/>
    </source>
</evidence>
<reference evidence="3 4" key="1">
    <citation type="journal article" date="2023" name="Microbiol. Spectr.">
        <title>Symbiosis of Carpenter Bees with Uncharacterized Lactic Acid Bacteria Showing NAD Auxotrophy.</title>
        <authorList>
            <person name="Kawasaki S."/>
            <person name="Ozawa K."/>
            <person name="Mori T."/>
            <person name="Yamamoto A."/>
            <person name="Ito M."/>
            <person name="Ohkuma M."/>
            <person name="Sakamoto M."/>
            <person name="Matsutani M."/>
        </authorList>
    </citation>
    <scope>NUCLEOTIDE SEQUENCE [LARGE SCALE GENOMIC DNA]</scope>
    <source>
        <strain evidence="3 4">Kim37-2</strain>
    </source>
</reference>
<gene>
    <name evidence="3" type="ORF">KIM372_05200</name>
</gene>